<feature type="compositionally biased region" description="Polar residues" evidence="3">
    <location>
        <begin position="22"/>
        <end position="34"/>
    </location>
</feature>
<evidence type="ECO:0000313" key="5">
    <source>
        <dbReference type="EMBL" id="CAD8881425.1"/>
    </source>
</evidence>
<accession>A0A7S1FQF8</accession>
<protein>
    <recommendedName>
        <fullName evidence="4">Sulfotransferase domain-containing protein</fullName>
    </recommendedName>
</protein>
<dbReference type="InterPro" id="IPR027417">
    <property type="entry name" value="P-loop_NTPase"/>
</dbReference>
<keyword evidence="2" id="KW-0808">Transferase</keyword>
<name>A0A7S1FQF8_9STRA</name>
<evidence type="ECO:0000256" key="2">
    <source>
        <dbReference type="ARBA" id="ARBA00022679"/>
    </source>
</evidence>
<dbReference type="InterPro" id="IPR000863">
    <property type="entry name" value="Sulfotransferase_dom"/>
</dbReference>
<feature type="region of interest" description="Disordered" evidence="3">
    <location>
        <begin position="1"/>
        <end position="39"/>
    </location>
</feature>
<proteinExistence type="inferred from homology"/>
<dbReference type="GO" id="GO:0008146">
    <property type="term" value="F:sulfotransferase activity"/>
    <property type="evidence" value="ECO:0007669"/>
    <property type="project" value="InterPro"/>
</dbReference>
<comment type="similarity">
    <text evidence="1">Belongs to the sulfotransferase 1 family.</text>
</comment>
<evidence type="ECO:0000256" key="1">
    <source>
        <dbReference type="ARBA" id="ARBA00005771"/>
    </source>
</evidence>
<dbReference type="Pfam" id="PF00685">
    <property type="entry name" value="Sulfotransfer_1"/>
    <property type="match status" value="1"/>
</dbReference>
<reference evidence="5" key="1">
    <citation type="submission" date="2021-01" db="EMBL/GenBank/DDBJ databases">
        <authorList>
            <person name="Corre E."/>
            <person name="Pelletier E."/>
            <person name="Niang G."/>
            <person name="Scheremetjew M."/>
            <person name="Finn R."/>
            <person name="Kale V."/>
            <person name="Holt S."/>
            <person name="Cochrane G."/>
            <person name="Meng A."/>
            <person name="Brown T."/>
            <person name="Cohen L."/>
        </authorList>
    </citation>
    <scope>NUCLEOTIDE SEQUENCE</scope>
    <source>
        <strain evidence="5">308</strain>
    </source>
</reference>
<dbReference type="EMBL" id="HBFR01011938">
    <property type="protein sequence ID" value="CAD8881425.1"/>
    <property type="molecule type" value="Transcribed_RNA"/>
</dbReference>
<feature type="domain" description="Sulfotransferase" evidence="4">
    <location>
        <begin position="81"/>
        <end position="298"/>
    </location>
</feature>
<gene>
    <name evidence="5" type="ORF">CHYS00102_LOCUS8612</name>
</gene>
<evidence type="ECO:0000256" key="3">
    <source>
        <dbReference type="SAM" id="MobiDB-lite"/>
    </source>
</evidence>
<dbReference type="Gene3D" id="3.40.50.300">
    <property type="entry name" value="P-loop containing nucleotide triphosphate hydrolases"/>
    <property type="match status" value="1"/>
</dbReference>
<dbReference type="SUPFAM" id="SSF52540">
    <property type="entry name" value="P-loop containing nucleoside triphosphate hydrolases"/>
    <property type="match status" value="1"/>
</dbReference>
<dbReference type="PANTHER" id="PTHR11783">
    <property type="entry name" value="SULFOTRANSFERASE SULT"/>
    <property type="match status" value="1"/>
</dbReference>
<sequence length="383" mass="43795">MMTSTARSAHASRHKVSPLSPPHSSTETTNNGKKNQNDSHDSVVLADTLPLGFPWIPIGHPDTMMSKESVRRAVEEFKVRPTDVIVSTFSKTGTTLVLWICHLLRTFMHINSPDGDVMVEETITSQIETLYEVVPWPLLCYDIGYDPNVDGSQFFPRVFKSHLRMASVYRGCRYVVTVRDPAKTTLSFYNFLLSKEVPLVLELPDVTSFLLDTPFVQGRPGRASLWEYYQEYHLLLDCDSVLFVVYEDLVGEEKSKWVRAIGEFMMSDPKENDDESSSQTRERITPATIDAVCKYSTKEFMSKHNHLFDEPYERAKKLGRAADLSQLAPGKKIALSPHPQTFDANGLAFFHKKWTETMKPLGYDDYNAFAVTIRERNRKRFKF</sequence>
<organism evidence="5">
    <name type="scientific">Corethron hystrix</name>
    <dbReference type="NCBI Taxonomy" id="216773"/>
    <lineage>
        <taxon>Eukaryota</taxon>
        <taxon>Sar</taxon>
        <taxon>Stramenopiles</taxon>
        <taxon>Ochrophyta</taxon>
        <taxon>Bacillariophyta</taxon>
        <taxon>Coscinodiscophyceae</taxon>
        <taxon>Corethrophycidae</taxon>
        <taxon>Corethrales</taxon>
        <taxon>Corethraceae</taxon>
        <taxon>Corethron</taxon>
    </lineage>
</organism>
<evidence type="ECO:0000259" key="4">
    <source>
        <dbReference type="Pfam" id="PF00685"/>
    </source>
</evidence>
<dbReference type="AlphaFoldDB" id="A0A7S1FQF8"/>